<feature type="compositionally biased region" description="Acidic residues" evidence="5">
    <location>
        <begin position="406"/>
        <end position="420"/>
    </location>
</feature>
<feature type="compositionally biased region" description="Basic and acidic residues" evidence="5">
    <location>
        <begin position="421"/>
        <end position="433"/>
    </location>
</feature>
<evidence type="ECO:0000259" key="8">
    <source>
        <dbReference type="Pfam" id="PF22936"/>
    </source>
</evidence>
<dbReference type="GO" id="GO:0006508">
    <property type="term" value="P:proteolysis"/>
    <property type="evidence" value="ECO:0007669"/>
    <property type="project" value="UniProtKB-KW"/>
</dbReference>
<dbReference type="InterPro" id="IPR013103">
    <property type="entry name" value="RVT_2"/>
</dbReference>
<feature type="domain" description="GAG-pre-integrase" evidence="7">
    <location>
        <begin position="119"/>
        <end position="172"/>
    </location>
</feature>
<evidence type="ECO:0000256" key="1">
    <source>
        <dbReference type="ARBA" id="ARBA00022670"/>
    </source>
</evidence>
<keyword evidence="10" id="KW-1185">Reference proteome</keyword>
<dbReference type="InterPro" id="IPR043502">
    <property type="entry name" value="DNA/RNA_pol_sf"/>
</dbReference>
<name>A0AAD5LAJ0_PYTIN</name>
<evidence type="ECO:0008006" key="11">
    <source>
        <dbReference type="Google" id="ProtNLM"/>
    </source>
</evidence>
<dbReference type="GO" id="GO:0046872">
    <property type="term" value="F:metal ion binding"/>
    <property type="evidence" value="ECO:0007669"/>
    <property type="project" value="UniProtKB-KW"/>
</dbReference>
<evidence type="ECO:0000313" key="9">
    <source>
        <dbReference type="EMBL" id="KAJ0392080.1"/>
    </source>
</evidence>
<dbReference type="PANTHER" id="PTHR42648:SF28">
    <property type="entry name" value="TRANSPOSON-ENCODED PROTEIN WITH RIBONUCLEASE H-LIKE AND RETROVIRUS ZINC FINGER-LIKE DOMAINS"/>
    <property type="match status" value="1"/>
</dbReference>
<evidence type="ECO:0000256" key="5">
    <source>
        <dbReference type="SAM" id="MobiDB-lite"/>
    </source>
</evidence>
<dbReference type="Proteomes" id="UP001209570">
    <property type="component" value="Unassembled WGS sequence"/>
</dbReference>
<keyword evidence="4" id="KW-0378">Hydrolase</keyword>
<dbReference type="Gene3D" id="3.30.420.10">
    <property type="entry name" value="Ribonuclease H-like superfamily/Ribonuclease H"/>
    <property type="match status" value="1"/>
</dbReference>
<dbReference type="InterPro" id="IPR025724">
    <property type="entry name" value="GAG-pre-integrase_dom"/>
</dbReference>
<dbReference type="GO" id="GO:0004190">
    <property type="term" value="F:aspartic-type endopeptidase activity"/>
    <property type="evidence" value="ECO:0007669"/>
    <property type="project" value="UniProtKB-KW"/>
</dbReference>
<dbReference type="Pfam" id="PF07727">
    <property type="entry name" value="RVT_2"/>
    <property type="match status" value="1"/>
</dbReference>
<reference evidence="9" key="1">
    <citation type="submission" date="2021-12" db="EMBL/GenBank/DDBJ databases">
        <title>Prjna785345.</title>
        <authorList>
            <person name="Rujirawat T."/>
            <person name="Krajaejun T."/>
        </authorList>
    </citation>
    <scope>NUCLEOTIDE SEQUENCE</scope>
    <source>
        <strain evidence="9">Pi057C3</strain>
    </source>
</reference>
<dbReference type="InterPro" id="IPR039537">
    <property type="entry name" value="Retrotran_Ty1/copia-like"/>
</dbReference>
<feature type="region of interest" description="Disordered" evidence="5">
    <location>
        <begin position="405"/>
        <end position="438"/>
    </location>
</feature>
<dbReference type="AlphaFoldDB" id="A0AAD5LAJ0"/>
<accession>A0AAD5LAJ0</accession>
<keyword evidence="2" id="KW-0479">Metal-binding</keyword>
<dbReference type="Pfam" id="PF13976">
    <property type="entry name" value="gag_pre-integrs"/>
    <property type="match status" value="1"/>
</dbReference>
<dbReference type="SUPFAM" id="SSF56672">
    <property type="entry name" value="DNA/RNA polymerases"/>
    <property type="match status" value="1"/>
</dbReference>
<dbReference type="Pfam" id="PF22936">
    <property type="entry name" value="Pol_BBD"/>
    <property type="match status" value="1"/>
</dbReference>
<dbReference type="InterPro" id="IPR036397">
    <property type="entry name" value="RNaseH_sf"/>
</dbReference>
<dbReference type="GO" id="GO:0003676">
    <property type="term" value="F:nucleic acid binding"/>
    <property type="evidence" value="ECO:0007669"/>
    <property type="project" value="InterPro"/>
</dbReference>
<feature type="domain" description="Retrovirus-related Pol polyprotein from transposon TNT 1-94-like beta-barrel" evidence="8">
    <location>
        <begin position="6"/>
        <end position="70"/>
    </location>
</feature>
<keyword evidence="3" id="KW-0064">Aspartyl protease</keyword>
<dbReference type="InterPro" id="IPR012337">
    <property type="entry name" value="RNaseH-like_sf"/>
</dbReference>
<dbReference type="InterPro" id="IPR054722">
    <property type="entry name" value="PolX-like_BBD"/>
</dbReference>
<dbReference type="EMBL" id="JAKCXM010000727">
    <property type="protein sequence ID" value="KAJ0392080.1"/>
    <property type="molecule type" value="Genomic_DNA"/>
</dbReference>
<evidence type="ECO:0000256" key="3">
    <source>
        <dbReference type="ARBA" id="ARBA00022750"/>
    </source>
</evidence>
<keyword evidence="1" id="KW-0645">Protease</keyword>
<feature type="domain" description="Reverse transcriptase Ty1/copia-type" evidence="6">
    <location>
        <begin position="507"/>
        <end position="721"/>
    </location>
</feature>
<evidence type="ECO:0000256" key="4">
    <source>
        <dbReference type="ARBA" id="ARBA00022801"/>
    </source>
</evidence>
<evidence type="ECO:0000259" key="6">
    <source>
        <dbReference type="Pfam" id="PF07727"/>
    </source>
</evidence>
<dbReference type="SUPFAM" id="SSF53098">
    <property type="entry name" value="Ribonuclease H-like"/>
    <property type="match status" value="1"/>
</dbReference>
<evidence type="ECO:0000256" key="2">
    <source>
        <dbReference type="ARBA" id="ARBA00022723"/>
    </source>
</evidence>
<gene>
    <name evidence="9" type="ORF">P43SY_011926</name>
</gene>
<evidence type="ECO:0000313" key="10">
    <source>
        <dbReference type="Proteomes" id="UP001209570"/>
    </source>
</evidence>
<sequence length="723" mass="80702">MTSKNKTLVIKVAEGRSVVAREKGQIKIQALVDDGKGNAITRDFVLDNVYYVPNFPKTLLSISTLMNSGYADDFKPFGCTVFGGNRKRVSCIASVVDGVYPIITQDLLSMSCADTVATALSMLGRDAETWHRRLGHLNYKTLKEMAKNNVVRGLHIVPGEKPPMCVVCALVKAVDRSPPTTRTSTDEFAAGVVSTDLSGPLAKSREGYRCFMVVVWRGFLQAYPMKKKSEATGKIKTFLKLIERQASIPSTEIKVIRTDGGSDSFQNGVAERAVLTVTEMASALLTDSGLLHLIWADALLHAVFLRNRIPRRGESVTPLEKLFGRRPDVSKVPIFGQAVSSRVPDEIRAKLKRFTKTRGELGAFVGCTDEVKGYNVYIPGPGHPVFESRGATLIDRMLHELTSVGVDDDDDFEPGSDDDRDATRDTCEDESLRESVSTARRRSRRIELQTADQAVAFAILGEVIREPLNLAEARRSPQWVEWDRAITEEVQALFDNGTFEWRTPPPNTVVLDHTIQFRLKTGTLGEIIRYKARLCARGDKQRFMVDFVDTYAPVATLVTVRVFFVLVAKLGLVVRQGDVPAAYVKANLPETIYMKPVPGFAQAGQEGKVWRLRKALYGLRQAGREWNKAIDQFLKEYGLTPTDVDRCLYFAYVDSSLLLVCLYVDDLLVAHKNEEQVLRLMAALNQRYQFKDMGTPDQFLGMRVERPDPSTVLLSQTAYVEEH</sequence>
<dbReference type="PANTHER" id="PTHR42648">
    <property type="entry name" value="TRANSPOSASE, PUTATIVE-RELATED"/>
    <property type="match status" value="1"/>
</dbReference>
<protein>
    <recommendedName>
        <fullName evidence="11">Integrase catalytic domain-containing protein</fullName>
    </recommendedName>
</protein>
<comment type="caution">
    <text evidence="9">The sequence shown here is derived from an EMBL/GenBank/DDBJ whole genome shotgun (WGS) entry which is preliminary data.</text>
</comment>
<evidence type="ECO:0000259" key="7">
    <source>
        <dbReference type="Pfam" id="PF13976"/>
    </source>
</evidence>
<proteinExistence type="predicted"/>
<organism evidence="9 10">
    <name type="scientific">Pythium insidiosum</name>
    <name type="common">Pythiosis disease agent</name>
    <dbReference type="NCBI Taxonomy" id="114742"/>
    <lineage>
        <taxon>Eukaryota</taxon>
        <taxon>Sar</taxon>
        <taxon>Stramenopiles</taxon>
        <taxon>Oomycota</taxon>
        <taxon>Peronosporomycetes</taxon>
        <taxon>Pythiales</taxon>
        <taxon>Pythiaceae</taxon>
        <taxon>Pythium</taxon>
    </lineage>
</organism>